<evidence type="ECO:0000256" key="1">
    <source>
        <dbReference type="SAM" id="Phobius"/>
    </source>
</evidence>
<dbReference type="Proteomes" id="UP000316331">
    <property type="component" value="Unassembled WGS sequence"/>
</dbReference>
<evidence type="ECO:0000313" key="3">
    <source>
        <dbReference type="Proteomes" id="UP000316331"/>
    </source>
</evidence>
<keyword evidence="1" id="KW-1133">Transmembrane helix</keyword>
<reference evidence="2 3" key="1">
    <citation type="submission" date="2019-06" db="EMBL/GenBank/DDBJ databases">
        <title>Sequencing the genomes of 1000 actinobacteria strains.</title>
        <authorList>
            <person name="Klenk H.-P."/>
        </authorList>
    </citation>
    <scope>NUCLEOTIDE SEQUENCE [LARGE SCALE GENOMIC DNA]</scope>
    <source>
        <strain evidence="2 3">DSM 103495</strain>
    </source>
</reference>
<protein>
    <submittedName>
        <fullName evidence="2">Uncharacterized protein</fullName>
    </submittedName>
</protein>
<comment type="caution">
    <text evidence="2">The sequence shown here is derived from an EMBL/GenBank/DDBJ whole genome shotgun (WGS) entry which is preliminary data.</text>
</comment>
<evidence type="ECO:0000313" key="2">
    <source>
        <dbReference type="EMBL" id="TQM32668.1"/>
    </source>
</evidence>
<dbReference type="EMBL" id="VFPG01000001">
    <property type="protein sequence ID" value="TQM32668.1"/>
    <property type="molecule type" value="Genomic_DNA"/>
</dbReference>
<proteinExistence type="predicted"/>
<sequence>MDPFAILGLANGVLSALSNGVYLVGQVLSLVLPFI</sequence>
<accession>A0A543FFL9</accession>
<name>A0A543FFL9_9NOCA</name>
<keyword evidence="1" id="KW-0812">Transmembrane</keyword>
<dbReference type="AlphaFoldDB" id="A0A543FFL9"/>
<feature type="transmembrane region" description="Helical" evidence="1">
    <location>
        <begin position="6"/>
        <end position="32"/>
    </location>
</feature>
<keyword evidence="3" id="KW-1185">Reference proteome</keyword>
<gene>
    <name evidence="2" type="ORF">FB390_4363</name>
</gene>
<organism evidence="2 3">
    <name type="scientific">Nocardia bhagyanarayanae</name>
    <dbReference type="NCBI Taxonomy" id="1215925"/>
    <lineage>
        <taxon>Bacteria</taxon>
        <taxon>Bacillati</taxon>
        <taxon>Actinomycetota</taxon>
        <taxon>Actinomycetes</taxon>
        <taxon>Mycobacteriales</taxon>
        <taxon>Nocardiaceae</taxon>
        <taxon>Nocardia</taxon>
    </lineage>
</organism>
<keyword evidence="1" id="KW-0472">Membrane</keyword>